<sequence length="658" mass="67181">MTTEADVLLRLAGEIDDLGRRLALVGSELRTAGTEQPTASEAKPQEAPEARTQPAPEAQPKQQATQPEQQAPQPQQSPPQPQPAGPRPHLAGQQPPQPGPQPHSAGQQQPHVGPQQSPHPHAWPHPQPQPMPWPNYAWQPPQQPYAPPPPRETLGERLGKEGAGSRVLAWVGGAVTLLGVVLLLVLAVQRGWLGPLPRVLVGAAFGLALTGTGVWLHRKPAGRTGAFALAATGIATLYLDAVAATTLYEFLPVLAGLAVGLAVAVGGLLVAVRWDSPLLASAVVVGCVVCAPIITRGFTPELVTFLLMVQLATTPVRLRREWSSLSLAAGIPPLFASVVSTAVLGSGGSWANTAAAGGAGVVGVALALIVLRRRETDPAALSLLATAVLPTLFAAALLPKVQAVPIAAGAGVVLLVVWAVRRGLAGQLAGIAGLLAILQATVTQFDGAARSGVLLAEALLLVVAALAGRNRFALGAALGFAAIGGLLGVVFDVTPALLILARPRPTAELVGALAVAALILAVSVALPWAAARLAVFRGPSDDLPVWLLAGVSALYGAAGVVLSGSLLAIPGRTGFLVGHALITVSWTIAALVLLLRGIEVVGLRVTGLVLVGAAVLKLVLFDLSALDGLARVGAFLGAGLVLLAAGSRYARRVSSRSS</sequence>
<evidence type="ECO:0000313" key="4">
    <source>
        <dbReference type="Proteomes" id="UP001227101"/>
    </source>
</evidence>
<feature type="transmembrane region" description="Helical" evidence="2">
    <location>
        <begin position="509"/>
        <end position="531"/>
    </location>
</feature>
<feature type="compositionally biased region" description="Pro residues" evidence="1">
    <location>
        <begin position="141"/>
        <end position="151"/>
    </location>
</feature>
<keyword evidence="2" id="KW-0472">Membrane</keyword>
<dbReference type="PANTHER" id="PTHR38434">
    <property type="entry name" value="BLL2549 PROTEIN"/>
    <property type="match status" value="1"/>
</dbReference>
<organism evidence="3 4">
    <name type="scientific">Amycolatopsis nalaikhensis</name>
    <dbReference type="NCBI Taxonomy" id="715472"/>
    <lineage>
        <taxon>Bacteria</taxon>
        <taxon>Bacillati</taxon>
        <taxon>Actinomycetota</taxon>
        <taxon>Actinomycetes</taxon>
        <taxon>Pseudonocardiales</taxon>
        <taxon>Pseudonocardiaceae</taxon>
        <taxon>Amycolatopsis</taxon>
    </lineage>
</organism>
<feature type="region of interest" description="Disordered" evidence="1">
    <location>
        <begin position="29"/>
        <end position="157"/>
    </location>
</feature>
<feature type="transmembrane region" description="Helical" evidence="2">
    <location>
        <begin position="199"/>
        <end position="217"/>
    </location>
</feature>
<feature type="transmembrane region" description="Helical" evidence="2">
    <location>
        <begin position="250"/>
        <end position="271"/>
    </location>
</feature>
<feature type="transmembrane region" description="Helical" evidence="2">
    <location>
        <begin position="543"/>
        <end position="569"/>
    </location>
</feature>
<gene>
    <name evidence="3" type="ORF">QP939_15770</name>
</gene>
<proteinExistence type="predicted"/>
<keyword evidence="4" id="KW-1185">Reference proteome</keyword>
<feature type="transmembrane region" description="Helical" evidence="2">
    <location>
        <begin position="632"/>
        <end position="650"/>
    </location>
</feature>
<evidence type="ECO:0000313" key="3">
    <source>
        <dbReference type="EMBL" id="WIV59962.1"/>
    </source>
</evidence>
<dbReference type="InterPro" id="IPR019286">
    <property type="entry name" value="DUF2339_TM"/>
</dbReference>
<feature type="transmembrane region" description="Helical" evidence="2">
    <location>
        <begin position="278"/>
        <end position="295"/>
    </location>
</feature>
<protein>
    <submittedName>
        <fullName evidence="3">DUF2339 domain-containing protein</fullName>
    </submittedName>
</protein>
<feature type="transmembrane region" description="Helical" evidence="2">
    <location>
        <begin position="403"/>
        <end position="420"/>
    </location>
</feature>
<accession>A0ABY8XW69</accession>
<feature type="compositionally biased region" description="Low complexity" evidence="1">
    <location>
        <begin position="102"/>
        <end position="120"/>
    </location>
</feature>
<feature type="compositionally biased region" description="Pro residues" evidence="1">
    <location>
        <begin position="75"/>
        <end position="86"/>
    </location>
</feature>
<feature type="transmembrane region" description="Helical" evidence="2">
    <location>
        <begin position="575"/>
        <end position="594"/>
    </location>
</feature>
<name>A0ABY8XW69_9PSEU</name>
<feature type="compositionally biased region" description="Low complexity" evidence="1">
    <location>
        <begin position="53"/>
        <end position="74"/>
    </location>
</feature>
<dbReference type="EMBL" id="CP127173">
    <property type="protein sequence ID" value="WIV59962.1"/>
    <property type="molecule type" value="Genomic_DNA"/>
</dbReference>
<dbReference type="Pfam" id="PF10101">
    <property type="entry name" value="DUF2339"/>
    <property type="match status" value="2"/>
</dbReference>
<dbReference type="PANTHER" id="PTHR38434:SF1">
    <property type="entry name" value="BLL2549 PROTEIN"/>
    <property type="match status" value="1"/>
</dbReference>
<feature type="transmembrane region" description="Helical" evidence="2">
    <location>
        <begin position="448"/>
        <end position="467"/>
    </location>
</feature>
<feature type="transmembrane region" description="Helical" evidence="2">
    <location>
        <begin position="601"/>
        <end position="620"/>
    </location>
</feature>
<feature type="transmembrane region" description="Helical" evidence="2">
    <location>
        <begin position="378"/>
        <end position="397"/>
    </location>
</feature>
<evidence type="ECO:0000256" key="1">
    <source>
        <dbReference type="SAM" id="MobiDB-lite"/>
    </source>
</evidence>
<keyword evidence="2" id="KW-1133">Transmembrane helix</keyword>
<feature type="compositionally biased region" description="Pro residues" evidence="1">
    <location>
        <begin position="121"/>
        <end position="133"/>
    </location>
</feature>
<feature type="transmembrane region" description="Helical" evidence="2">
    <location>
        <begin position="224"/>
        <end position="244"/>
    </location>
</feature>
<evidence type="ECO:0000256" key="2">
    <source>
        <dbReference type="SAM" id="Phobius"/>
    </source>
</evidence>
<feature type="transmembrane region" description="Helical" evidence="2">
    <location>
        <begin position="474"/>
        <end position="497"/>
    </location>
</feature>
<feature type="transmembrane region" description="Helical" evidence="2">
    <location>
        <begin position="167"/>
        <end position="187"/>
    </location>
</feature>
<dbReference type="RefSeq" id="WP_285457526.1">
    <property type="nucleotide sequence ID" value="NZ_CP127173.1"/>
</dbReference>
<keyword evidence="2" id="KW-0812">Transmembrane</keyword>
<dbReference type="Proteomes" id="UP001227101">
    <property type="component" value="Chromosome"/>
</dbReference>
<feature type="transmembrane region" description="Helical" evidence="2">
    <location>
        <begin position="350"/>
        <end position="371"/>
    </location>
</feature>
<feature type="transmembrane region" description="Helical" evidence="2">
    <location>
        <begin position="425"/>
        <end position="442"/>
    </location>
</feature>
<reference evidence="3 4" key="1">
    <citation type="submission" date="2023-06" db="EMBL/GenBank/DDBJ databases">
        <authorList>
            <person name="Oyuntsetseg B."/>
            <person name="Kim S.B."/>
        </authorList>
    </citation>
    <scope>NUCLEOTIDE SEQUENCE [LARGE SCALE GENOMIC DNA]</scope>
    <source>
        <strain evidence="3 4">2-2</strain>
    </source>
</reference>